<gene>
    <name evidence="7" type="ORF">CRE_04805</name>
</gene>
<dbReference type="InterPro" id="IPR011989">
    <property type="entry name" value="ARM-like"/>
</dbReference>
<dbReference type="Pfam" id="PF24492">
    <property type="entry name" value="HEAT_ECM29"/>
    <property type="match status" value="1"/>
</dbReference>
<keyword evidence="8" id="KW-1185">Reference proteome</keyword>
<evidence type="ECO:0000256" key="1">
    <source>
        <dbReference type="ARBA" id="ARBA00004496"/>
    </source>
</evidence>
<feature type="domain" description="Proteasome component Ecm29 N-terminal" evidence="5">
    <location>
        <begin position="24"/>
        <end position="513"/>
    </location>
</feature>
<organism evidence="8">
    <name type="scientific">Caenorhabditis remanei</name>
    <name type="common">Caenorhabditis vulgaris</name>
    <dbReference type="NCBI Taxonomy" id="31234"/>
    <lineage>
        <taxon>Eukaryota</taxon>
        <taxon>Metazoa</taxon>
        <taxon>Ecdysozoa</taxon>
        <taxon>Nematoda</taxon>
        <taxon>Chromadorea</taxon>
        <taxon>Rhabditida</taxon>
        <taxon>Rhabditina</taxon>
        <taxon>Rhabditomorpha</taxon>
        <taxon>Rhabditoidea</taxon>
        <taxon>Rhabditidae</taxon>
        <taxon>Peloderinae</taxon>
        <taxon>Caenorhabditis</taxon>
    </lineage>
</organism>
<dbReference type="InterPro" id="IPR024372">
    <property type="entry name" value="Ecm29_N"/>
</dbReference>
<keyword evidence="4" id="KW-0647">Proteasome</keyword>
<dbReference type="HOGENOM" id="CLU_000880_2_1_1"/>
<dbReference type="GO" id="GO:0000502">
    <property type="term" value="C:proteasome complex"/>
    <property type="evidence" value="ECO:0007669"/>
    <property type="project" value="UniProtKB-KW"/>
</dbReference>
<name>E3LZB9_CAERE</name>
<dbReference type="PANTHER" id="PTHR23346:SF19">
    <property type="entry name" value="PROTEASOME ADAPTER AND SCAFFOLD PROTEIN ECM29"/>
    <property type="match status" value="1"/>
</dbReference>
<dbReference type="InterPro" id="IPR016024">
    <property type="entry name" value="ARM-type_fold"/>
</dbReference>
<evidence type="ECO:0000313" key="7">
    <source>
        <dbReference type="EMBL" id="EFO86606.1"/>
    </source>
</evidence>
<feature type="domain" description="Proteasome adapter and scaffold protein ECM29 HEAT-repeat" evidence="6">
    <location>
        <begin position="1296"/>
        <end position="1454"/>
    </location>
</feature>
<dbReference type="OMA" id="DIESANW"/>
<dbReference type="Gene3D" id="1.25.10.10">
    <property type="entry name" value="Leucine-rich Repeat Variant"/>
    <property type="match status" value="2"/>
</dbReference>
<dbReference type="GO" id="GO:0005634">
    <property type="term" value="C:nucleus"/>
    <property type="evidence" value="ECO:0007669"/>
    <property type="project" value="TreeGrafter"/>
</dbReference>
<dbReference type="GO" id="GO:0060090">
    <property type="term" value="F:molecular adaptor activity"/>
    <property type="evidence" value="ECO:0007669"/>
    <property type="project" value="InterPro"/>
</dbReference>
<dbReference type="OrthoDB" id="16066at2759"/>
<proteinExistence type="predicted"/>
<dbReference type="EMBL" id="DS268419">
    <property type="protein sequence ID" value="EFO86606.1"/>
    <property type="molecule type" value="Genomic_DNA"/>
</dbReference>
<dbReference type="GO" id="GO:0043248">
    <property type="term" value="P:proteasome assembly"/>
    <property type="evidence" value="ECO:0007669"/>
    <property type="project" value="InterPro"/>
</dbReference>
<evidence type="ECO:0000259" key="5">
    <source>
        <dbReference type="Pfam" id="PF13001"/>
    </source>
</evidence>
<dbReference type="InParanoid" id="E3LZB9"/>
<dbReference type="STRING" id="31234.E3LZB9"/>
<dbReference type="Proteomes" id="UP000008281">
    <property type="component" value="Unassembled WGS sequence"/>
</dbReference>
<comment type="subcellular location">
    <subcellularLocation>
        <location evidence="1">Cytoplasm</location>
    </subcellularLocation>
</comment>
<sequence>MASDESIIPKESTSSSSLETANDVERIFLRLVHADTDVKLQSVTDRHLCDILELADRKTELVNLISEFLNHFNKVVRSNLAIRLPVSQLIKVFEKNGACSSNLSLIYLKYAKERMDGPEQLKVLPIYMKHFSKKPTDLNYIYDIFTICLPGFHELAGMERKDWPKIEISSTDAEILARCFQAILTFSSLHDVTFYFSEVLGRRLEQITGLAEKPKIPGLCIDEFIHIGKKLFHENLNLAETKMMILKLLGKELLEEKVGFPLIVVATASRLNEFVPVDDLAQSLLKKIPTENLVNERSVVDKLMYAYLGSEALTTKPGKAELLVAHGDEFSQAAVLTYLSKSKIAPTAYMNNVKVCLHGCESPSSRVQVSTMHFFQLVVEQMPDKALKLFAAVLFKKLFELLPRPETAASSSPNKVALCGIYRCLSVLGIKHPDNVLKNWRVAYQMFISLDTETVEDVASAIAACLISWIPLFAEAKDQELRQKTTTVISEIMMSKENHARMVAMKYAEVMMGDGNTTLLWNLIRSAGDNRDTIRSGAFRQLEKSLEKHSPHTSSIIEDFWKNLHPDFPPNKGETPTLPLFNILIHQAASRYLYGTFETKVMGEPAHLRIVDGDDHWITVAPRIVKLLHGEGNAEKVRKAAEIALFSAINSTGLCFKQTFFTNIFFPDVHLVRIASCFIAAYRSFPQHNSGHSSYPPFQYAVQQCSQKLRDSTRMEYSIALTYLLSILLHEDQVTRVELFNSSKSLLIEKEIPGLSFTCAAAITPVLGAQFIPPVGTSEFIMEVFLPLIKNGYHRPTSALESTLGALYFVLQNNTEALDQKAHSGIIISLIENCEKIAVSRQDSFTQKTREFSAKVIGLLGGRIEDDEPSYERLAQSLNRIGQGPPQQELQMVVGEAIVDSILGNLAMTKRDFNLVDGTGLTLVQRLETDVRLEIVNKRLIKFITETLEHKKTNANQHFRKAELIWLLIVIQNFANLKAEVLKKAELLRALQQSFADGLTENDEFSQDISAKGMGVVYGLADGSLKKGLVESLMNTLSEGKRSEAKLEKDTKLFEAGQLGTTPTGGKLTTYQELLTLASDLNQPDLVYKFMQLARHNATWNSKMGAAHGFGALLENAKEELEPYFKQLVPKLFRFRYDPDVKVQNAMRSIWGILTADRKNVVDEFANEISKELLPALTDREYRVRESACLALLDLFRGHDTVEMHQLIPEYLEAVLRVRDDVKESVREASNRAADAIAKLIVRLGSSSNLEKANRFLSVALPAIIDQGILKSTVKSNMIFCLSLVLELTKSAGKQLKPYMADLIPILMDAVSENETPLLNYLAARSDQHQIEMLDDARASLARSSPMMTAVNDLLPHIDSEVLIKMTPRVAETLRSSVGTSTRSSAAQFVTQLALRAPQLLYDHTAQCDKLFAALIPGVRDRNPSIRKQFANAMSYLAKYSSSNQMKKLIKTVVADLIGSDGNFNLIKYSDCKFFFSEELKVSSCHVISNLAANSSEVLEGYTSQIVPYVLLEKCREVPKGDDVAREKQEKWNDVWSELVPSTSAAARLYKSEILELAMKLVTNNEVWAVRKQAAVMIGVLFESLKSEAGIEIAKKSAFCLLQNLNGRLWDGKVEILKALTKTFEAGGSQFVENLQSSEAEEIVKVLRREASKKNADYACAGLSTLAAWSVITKDIESANWLAEKVDENVTKLTSIREGNESDDNMDGLSNLEKEIRASQLVTLNLTALAISLATFNTSEQAEKSLNRVAGYVNNNLIAWKSKQFFFNELVKTIENWHPEETVNAEKLITNLLEQADELCAQQKKTVAADALQVVLRTQNRSKQFGVDWETVIDRVMRGTAGQITGLGSRFEIKMEID</sequence>
<evidence type="ECO:0000259" key="6">
    <source>
        <dbReference type="Pfam" id="PF24492"/>
    </source>
</evidence>
<evidence type="ECO:0000313" key="8">
    <source>
        <dbReference type="Proteomes" id="UP000008281"/>
    </source>
</evidence>
<dbReference type="eggNOG" id="KOG0915">
    <property type="taxonomic scope" value="Eukaryota"/>
</dbReference>
<evidence type="ECO:0000256" key="3">
    <source>
        <dbReference type="ARBA" id="ARBA00022737"/>
    </source>
</evidence>
<dbReference type="GO" id="GO:0036503">
    <property type="term" value="P:ERAD pathway"/>
    <property type="evidence" value="ECO:0007669"/>
    <property type="project" value="TreeGrafter"/>
</dbReference>
<reference evidence="7" key="1">
    <citation type="submission" date="2007-07" db="EMBL/GenBank/DDBJ databases">
        <title>PCAP assembly of the Caenorhabditis remanei genome.</title>
        <authorList>
            <consortium name="The Caenorhabditis remanei Sequencing Consortium"/>
            <person name="Wilson R.K."/>
        </authorList>
    </citation>
    <scope>NUCLEOTIDE SEQUENCE [LARGE SCALE GENOMIC DNA]</scope>
    <source>
        <strain evidence="7">PB4641</strain>
    </source>
</reference>
<evidence type="ECO:0000256" key="2">
    <source>
        <dbReference type="ARBA" id="ARBA00022490"/>
    </source>
</evidence>
<dbReference type="GO" id="GO:0005737">
    <property type="term" value="C:cytoplasm"/>
    <property type="evidence" value="ECO:0007669"/>
    <property type="project" value="UniProtKB-SubCell"/>
</dbReference>
<evidence type="ECO:0000256" key="4">
    <source>
        <dbReference type="ARBA" id="ARBA00022942"/>
    </source>
</evidence>
<dbReference type="Pfam" id="PF13001">
    <property type="entry name" value="ECM29_N"/>
    <property type="match status" value="1"/>
</dbReference>
<accession>E3LZB9</accession>
<dbReference type="PANTHER" id="PTHR23346">
    <property type="entry name" value="TRANSLATIONAL ACTIVATOR GCN1-RELATED"/>
    <property type="match status" value="1"/>
</dbReference>
<keyword evidence="3" id="KW-0677">Repeat</keyword>
<dbReference type="FunCoup" id="E3LZB9">
    <property type="interactions" value="3212"/>
</dbReference>
<dbReference type="SUPFAM" id="SSF48371">
    <property type="entry name" value="ARM repeat"/>
    <property type="match status" value="2"/>
</dbReference>
<dbReference type="InterPro" id="IPR055443">
    <property type="entry name" value="HEAT_ECM29"/>
</dbReference>
<protein>
    <submittedName>
        <fullName evidence="7">Uncharacterized protein</fullName>
    </submittedName>
</protein>
<keyword evidence="2" id="KW-0963">Cytoplasm</keyword>